<dbReference type="EMBL" id="UINC01048614">
    <property type="protein sequence ID" value="SVB59355.1"/>
    <property type="molecule type" value="Genomic_DNA"/>
</dbReference>
<gene>
    <name evidence="1" type="ORF">METZ01_LOCUS212209</name>
</gene>
<reference evidence="1" key="1">
    <citation type="submission" date="2018-05" db="EMBL/GenBank/DDBJ databases">
        <authorList>
            <person name="Lanie J.A."/>
            <person name="Ng W.-L."/>
            <person name="Kazmierczak K.M."/>
            <person name="Andrzejewski T.M."/>
            <person name="Davidsen T.M."/>
            <person name="Wayne K.J."/>
            <person name="Tettelin H."/>
            <person name="Glass J.I."/>
            <person name="Rusch D."/>
            <person name="Podicherti R."/>
            <person name="Tsui H.-C.T."/>
            <person name="Winkler M.E."/>
        </authorList>
    </citation>
    <scope>NUCLEOTIDE SEQUENCE</scope>
</reference>
<accession>A0A382F9K9</accession>
<feature type="non-terminal residue" evidence="1">
    <location>
        <position position="1"/>
    </location>
</feature>
<feature type="non-terminal residue" evidence="1">
    <location>
        <position position="48"/>
    </location>
</feature>
<evidence type="ECO:0000313" key="1">
    <source>
        <dbReference type="EMBL" id="SVB59355.1"/>
    </source>
</evidence>
<proteinExistence type="predicted"/>
<dbReference type="AlphaFoldDB" id="A0A382F9K9"/>
<sequence>LIIKLPSLSIISGCYFTNNKPWSVAGFLLTEVVVDLGFRHDNTTFNQL</sequence>
<name>A0A382F9K9_9ZZZZ</name>
<organism evidence="1">
    <name type="scientific">marine metagenome</name>
    <dbReference type="NCBI Taxonomy" id="408172"/>
    <lineage>
        <taxon>unclassified sequences</taxon>
        <taxon>metagenomes</taxon>
        <taxon>ecological metagenomes</taxon>
    </lineage>
</organism>
<protein>
    <submittedName>
        <fullName evidence="1">Uncharacterized protein</fullName>
    </submittedName>
</protein>